<evidence type="ECO:0000313" key="3">
    <source>
        <dbReference type="EMBL" id="OQR87116.1"/>
    </source>
</evidence>
<dbReference type="InterPro" id="IPR011706">
    <property type="entry name" value="Cu-oxidase_C"/>
</dbReference>
<dbReference type="InterPro" id="IPR045087">
    <property type="entry name" value="Cu-oxidase_fam"/>
</dbReference>
<feature type="domain" description="Plastocyanin-like" evidence="2">
    <location>
        <begin position="111"/>
        <end position="225"/>
    </location>
</feature>
<gene>
    <name evidence="3" type="ORF">THRCLA_10496</name>
</gene>
<dbReference type="InterPro" id="IPR008972">
    <property type="entry name" value="Cupredoxin"/>
</dbReference>
<sequence length="228" mass="25637">PSITTQEYVIVSPGVRIAIVVECRLADGETRGVFPLVSTPHNDSLKYMGRNTGVYHGVLGLFEVHEATEPVKELILPRANKGKNLMPLTDKDEHIERFHVTFSSGPPQLRDGVMYKSYFMNNQLFSLTERYKMRLNVLHEWTLENVASPDEKNHPFHLHSNPFQVVSMTHGHGLDYSPGDWRDTITLPNGGNTTIRFRPTDYLGLVAAHCHILGHADVGMGMLVEIIP</sequence>
<evidence type="ECO:0000313" key="4">
    <source>
        <dbReference type="Proteomes" id="UP000243217"/>
    </source>
</evidence>
<dbReference type="GO" id="GO:0005507">
    <property type="term" value="F:copper ion binding"/>
    <property type="evidence" value="ECO:0007669"/>
    <property type="project" value="InterPro"/>
</dbReference>
<accession>A0A1V9YMY1</accession>
<name>A0A1V9YMY1_9STRA</name>
<proteinExistence type="predicted"/>
<dbReference type="GO" id="GO:0016491">
    <property type="term" value="F:oxidoreductase activity"/>
    <property type="evidence" value="ECO:0007669"/>
    <property type="project" value="InterPro"/>
</dbReference>
<organism evidence="3 4">
    <name type="scientific">Thraustotheca clavata</name>
    <dbReference type="NCBI Taxonomy" id="74557"/>
    <lineage>
        <taxon>Eukaryota</taxon>
        <taxon>Sar</taxon>
        <taxon>Stramenopiles</taxon>
        <taxon>Oomycota</taxon>
        <taxon>Saprolegniomycetes</taxon>
        <taxon>Saprolegniales</taxon>
        <taxon>Achlyaceae</taxon>
        <taxon>Thraustotheca</taxon>
    </lineage>
</organism>
<dbReference type="AlphaFoldDB" id="A0A1V9YMY1"/>
<comment type="caution">
    <text evidence="3">The sequence shown here is derived from an EMBL/GenBank/DDBJ whole genome shotgun (WGS) entry which is preliminary data.</text>
</comment>
<dbReference type="PANTHER" id="PTHR11709:SF2">
    <property type="entry name" value="MULTICOPPER OXIDASE LPR1"/>
    <property type="match status" value="1"/>
</dbReference>
<dbReference type="PANTHER" id="PTHR11709">
    <property type="entry name" value="MULTI-COPPER OXIDASE"/>
    <property type="match status" value="1"/>
</dbReference>
<dbReference type="InterPro" id="IPR002355">
    <property type="entry name" value="Cu_oxidase_Cu_BS"/>
</dbReference>
<reference evidence="3 4" key="1">
    <citation type="journal article" date="2014" name="Genome Biol. Evol.">
        <title>The secreted proteins of Achlya hypogyna and Thraustotheca clavata identify the ancestral oomycete secretome and reveal gene acquisitions by horizontal gene transfer.</title>
        <authorList>
            <person name="Misner I."/>
            <person name="Blouin N."/>
            <person name="Leonard G."/>
            <person name="Richards T.A."/>
            <person name="Lane C.E."/>
        </authorList>
    </citation>
    <scope>NUCLEOTIDE SEQUENCE [LARGE SCALE GENOMIC DNA]</scope>
    <source>
        <strain evidence="3 4">ATCC 34112</strain>
    </source>
</reference>
<feature type="non-terminal residue" evidence="3">
    <location>
        <position position="1"/>
    </location>
</feature>
<evidence type="ECO:0000259" key="2">
    <source>
        <dbReference type="Pfam" id="PF07731"/>
    </source>
</evidence>
<dbReference type="SUPFAM" id="SSF49503">
    <property type="entry name" value="Cupredoxins"/>
    <property type="match status" value="1"/>
</dbReference>
<dbReference type="OrthoDB" id="2121828at2759"/>
<dbReference type="PROSITE" id="PS00080">
    <property type="entry name" value="MULTICOPPER_OXIDASE2"/>
    <property type="match status" value="1"/>
</dbReference>
<keyword evidence="1" id="KW-0479">Metal-binding</keyword>
<dbReference type="STRING" id="74557.A0A1V9YMY1"/>
<dbReference type="Pfam" id="PF07731">
    <property type="entry name" value="Cu-oxidase_2"/>
    <property type="match status" value="1"/>
</dbReference>
<dbReference type="EMBL" id="JNBS01003450">
    <property type="protein sequence ID" value="OQR87116.1"/>
    <property type="molecule type" value="Genomic_DNA"/>
</dbReference>
<protein>
    <recommendedName>
        <fullName evidence="2">Plastocyanin-like domain-containing protein</fullName>
    </recommendedName>
</protein>
<keyword evidence="4" id="KW-1185">Reference proteome</keyword>
<dbReference type="Gene3D" id="2.60.40.420">
    <property type="entry name" value="Cupredoxins - blue copper proteins"/>
    <property type="match status" value="1"/>
</dbReference>
<evidence type="ECO:0000256" key="1">
    <source>
        <dbReference type="ARBA" id="ARBA00022723"/>
    </source>
</evidence>
<dbReference type="Proteomes" id="UP000243217">
    <property type="component" value="Unassembled WGS sequence"/>
</dbReference>